<evidence type="ECO:0000313" key="3">
    <source>
        <dbReference type="Proteomes" id="UP000620156"/>
    </source>
</evidence>
<name>A0A918EXS0_9ACTN</name>
<dbReference type="EMBL" id="BMQK01000015">
    <property type="protein sequence ID" value="GGQ77805.1"/>
    <property type="molecule type" value="Genomic_DNA"/>
</dbReference>
<gene>
    <name evidence="2" type="ORF">GCM10010145_54470</name>
</gene>
<keyword evidence="1" id="KW-0472">Membrane</keyword>
<keyword evidence="3" id="KW-1185">Reference proteome</keyword>
<accession>A0A918EXS0</accession>
<proteinExistence type="predicted"/>
<reference evidence="2" key="1">
    <citation type="journal article" date="2014" name="Int. J. Syst. Evol. Microbiol.">
        <title>Complete genome sequence of Corynebacterium casei LMG S-19264T (=DSM 44701T), isolated from a smear-ripened cheese.</title>
        <authorList>
            <consortium name="US DOE Joint Genome Institute (JGI-PGF)"/>
            <person name="Walter F."/>
            <person name="Albersmeier A."/>
            <person name="Kalinowski J."/>
            <person name="Ruckert C."/>
        </authorList>
    </citation>
    <scope>NUCLEOTIDE SEQUENCE</scope>
    <source>
        <strain evidence="2">JCM 3131</strain>
    </source>
</reference>
<feature type="transmembrane region" description="Helical" evidence="1">
    <location>
        <begin position="85"/>
        <end position="104"/>
    </location>
</feature>
<sequence>MSEPKPSVRHGRSLARTMCATVLLFVITIAGPTIAQATEAHSAHHPPARYAAVAGDASSNEVIDEIKKYIADLVREFAAIVKPNVSVQFGVTVAVTLVGGYTLFKVVFNARGRRHNDCAHHGDHHVCRACHVCHACHGTHHGHW</sequence>
<keyword evidence="1" id="KW-1133">Transmembrane helix</keyword>
<dbReference type="RefSeq" id="WP_189219514.1">
    <property type="nucleotide sequence ID" value="NZ_BMQK01000015.1"/>
</dbReference>
<evidence type="ECO:0000313" key="2">
    <source>
        <dbReference type="EMBL" id="GGQ77805.1"/>
    </source>
</evidence>
<evidence type="ECO:0000256" key="1">
    <source>
        <dbReference type="SAM" id="Phobius"/>
    </source>
</evidence>
<keyword evidence="1" id="KW-0812">Transmembrane</keyword>
<protein>
    <submittedName>
        <fullName evidence="2">Uncharacterized protein</fullName>
    </submittedName>
</protein>
<organism evidence="2 3">
    <name type="scientific">Streptomyces ruber</name>
    <dbReference type="NCBI Taxonomy" id="83378"/>
    <lineage>
        <taxon>Bacteria</taxon>
        <taxon>Bacillati</taxon>
        <taxon>Actinomycetota</taxon>
        <taxon>Actinomycetes</taxon>
        <taxon>Kitasatosporales</taxon>
        <taxon>Streptomycetaceae</taxon>
        <taxon>Streptomyces</taxon>
    </lineage>
</organism>
<reference evidence="2" key="2">
    <citation type="submission" date="2020-09" db="EMBL/GenBank/DDBJ databases">
        <authorList>
            <person name="Sun Q."/>
            <person name="Ohkuma M."/>
        </authorList>
    </citation>
    <scope>NUCLEOTIDE SEQUENCE</scope>
    <source>
        <strain evidence="2">JCM 3131</strain>
    </source>
</reference>
<dbReference type="Proteomes" id="UP000620156">
    <property type="component" value="Unassembled WGS sequence"/>
</dbReference>
<dbReference type="AlphaFoldDB" id="A0A918EXS0"/>
<comment type="caution">
    <text evidence="2">The sequence shown here is derived from an EMBL/GenBank/DDBJ whole genome shotgun (WGS) entry which is preliminary data.</text>
</comment>